<dbReference type="Proteomes" id="UP001583172">
    <property type="component" value="Unassembled WGS sequence"/>
</dbReference>
<evidence type="ECO:0000313" key="3">
    <source>
        <dbReference type="Proteomes" id="UP001583172"/>
    </source>
</evidence>
<organism evidence="2 3">
    <name type="scientific">Humicola insolens</name>
    <name type="common">Soft-rot fungus</name>
    <dbReference type="NCBI Taxonomy" id="85995"/>
    <lineage>
        <taxon>Eukaryota</taxon>
        <taxon>Fungi</taxon>
        <taxon>Dikarya</taxon>
        <taxon>Ascomycota</taxon>
        <taxon>Pezizomycotina</taxon>
        <taxon>Sordariomycetes</taxon>
        <taxon>Sordariomycetidae</taxon>
        <taxon>Sordariales</taxon>
        <taxon>Chaetomiaceae</taxon>
        <taxon>Mycothermus</taxon>
    </lineage>
</organism>
<comment type="caution">
    <text evidence="2">The sequence shown here is derived from an EMBL/GenBank/DDBJ whole genome shotgun (WGS) entry which is preliminary data.</text>
</comment>
<sequence>MHPQHECDNRGTYEPYLGAHTGCEVTKKDGLILRLRRDGRLKKTISFTINGQKYGLSAYFRLDDALNNRLLRPRHSPSWISLTPSIDFWAATPGVNAAWVIKIVHDSGVATSGNAAGWTQVFEVPNPNAANASDASGSSSPDSENESGRGSIQSRDGGNPESNQHNEGSSATEQGCLAPTLALAQPKMTPGTPWYLQLVFFRQEAELARNFRQVAPLAQFHWEEDDAELWH</sequence>
<gene>
    <name evidence="2" type="ORF">VTJ49DRAFT_5785</name>
</gene>
<evidence type="ECO:0000313" key="2">
    <source>
        <dbReference type="EMBL" id="KAL1844034.1"/>
    </source>
</evidence>
<feature type="compositionally biased region" description="Low complexity" evidence="1">
    <location>
        <begin position="126"/>
        <end position="142"/>
    </location>
</feature>
<accession>A0ABR3VQ45</accession>
<feature type="compositionally biased region" description="Polar residues" evidence="1">
    <location>
        <begin position="150"/>
        <end position="173"/>
    </location>
</feature>
<evidence type="ECO:0000256" key="1">
    <source>
        <dbReference type="SAM" id="MobiDB-lite"/>
    </source>
</evidence>
<name>A0ABR3VQ45_HUMIN</name>
<reference evidence="2 3" key="1">
    <citation type="journal article" date="2024" name="Commun. Biol.">
        <title>Comparative genomic analysis of thermophilic fungi reveals convergent evolutionary adaptations and gene losses.</title>
        <authorList>
            <person name="Steindorff A.S."/>
            <person name="Aguilar-Pontes M.V."/>
            <person name="Robinson A.J."/>
            <person name="Andreopoulos B."/>
            <person name="LaButti K."/>
            <person name="Kuo A."/>
            <person name="Mondo S."/>
            <person name="Riley R."/>
            <person name="Otillar R."/>
            <person name="Haridas S."/>
            <person name="Lipzen A."/>
            <person name="Grimwood J."/>
            <person name="Schmutz J."/>
            <person name="Clum A."/>
            <person name="Reid I.D."/>
            <person name="Moisan M.C."/>
            <person name="Butler G."/>
            <person name="Nguyen T.T.M."/>
            <person name="Dewar K."/>
            <person name="Conant G."/>
            <person name="Drula E."/>
            <person name="Henrissat B."/>
            <person name="Hansel C."/>
            <person name="Singer S."/>
            <person name="Hutchinson M.I."/>
            <person name="de Vries R.P."/>
            <person name="Natvig D.O."/>
            <person name="Powell A.J."/>
            <person name="Tsang A."/>
            <person name="Grigoriev I.V."/>
        </authorList>
    </citation>
    <scope>NUCLEOTIDE SEQUENCE [LARGE SCALE GENOMIC DNA]</scope>
    <source>
        <strain evidence="2 3">CBS 620.91</strain>
    </source>
</reference>
<feature type="region of interest" description="Disordered" evidence="1">
    <location>
        <begin position="126"/>
        <end position="173"/>
    </location>
</feature>
<protein>
    <submittedName>
        <fullName evidence="2">Uncharacterized protein</fullName>
    </submittedName>
</protein>
<proteinExistence type="predicted"/>
<keyword evidence="3" id="KW-1185">Reference proteome</keyword>
<dbReference type="EMBL" id="JAZGSY010000005">
    <property type="protein sequence ID" value="KAL1844034.1"/>
    <property type="molecule type" value="Genomic_DNA"/>
</dbReference>